<dbReference type="PANTHER" id="PTHR42796:SF4">
    <property type="entry name" value="FUMARYLACETOACETATE HYDROLASE DOMAIN-CONTAINING PROTEIN 2A"/>
    <property type="match status" value="1"/>
</dbReference>
<evidence type="ECO:0000256" key="2">
    <source>
        <dbReference type="ARBA" id="ARBA00022723"/>
    </source>
</evidence>
<dbReference type="InterPro" id="IPR036663">
    <property type="entry name" value="Fumarylacetoacetase_C_sf"/>
</dbReference>
<keyword evidence="3" id="KW-1133">Transmembrane helix</keyword>
<keyword evidence="2" id="KW-0479">Metal-binding</keyword>
<sequence length="225" mass="24625">MVGLLVGRVLIYTVMYRILCWLMIAYGFTVLFTLSTEYCVIESLVDRPGGAKLGAVTERTAGVKFAQVRRAGKARAVVGRRGRHIAEDRVDEHLLGYTVLNDVSVCDWQGRTSEWFQGKNWDRMTPFGPVIVSPDELDIAGGLAMTCTVDGEVRQQGTTANMVFTPAQVVSYISTLCRPYFWLCAGMRLPTNLLAGSLALTGDSCQPQPVCSTHACALPQRPCVA</sequence>
<dbReference type="Gene3D" id="3.90.850.10">
    <property type="entry name" value="Fumarylacetoacetase-like, C-terminal domain"/>
    <property type="match status" value="1"/>
</dbReference>
<proteinExistence type="inferred from homology"/>
<keyword evidence="3" id="KW-0812">Transmembrane</keyword>
<dbReference type="OrthoDB" id="9805307at2"/>
<dbReference type="InterPro" id="IPR011234">
    <property type="entry name" value="Fumarylacetoacetase-like_C"/>
</dbReference>
<keyword evidence="5" id="KW-0378">Hydrolase</keyword>
<evidence type="ECO:0000313" key="6">
    <source>
        <dbReference type="Proteomes" id="UP000297951"/>
    </source>
</evidence>
<comment type="similarity">
    <text evidence="1">Belongs to the FAH family.</text>
</comment>
<dbReference type="EMBL" id="SPQC01000016">
    <property type="protein sequence ID" value="TFU22555.1"/>
    <property type="molecule type" value="Genomic_DNA"/>
</dbReference>
<dbReference type="GO" id="GO:0046872">
    <property type="term" value="F:metal ion binding"/>
    <property type="evidence" value="ECO:0007669"/>
    <property type="project" value="UniProtKB-KW"/>
</dbReference>
<evidence type="ECO:0000256" key="1">
    <source>
        <dbReference type="ARBA" id="ARBA00010211"/>
    </source>
</evidence>
<name>A0A4Y9F6F1_9MICC</name>
<dbReference type="GO" id="GO:0044281">
    <property type="term" value="P:small molecule metabolic process"/>
    <property type="evidence" value="ECO:0007669"/>
    <property type="project" value="UniProtKB-ARBA"/>
</dbReference>
<evidence type="ECO:0000259" key="4">
    <source>
        <dbReference type="Pfam" id="PF01557"/>
    </source>
</evidence>
<dbReference type="AlphaFoldDB" id="A0A4Y9F6F1"/>
<evidence type="ECO:0000313" key="5">
    <source>
        <dbReference type="EMBL" id="TFU22555.1"/>
    </source>
</evidence>
<reference evidence="5 6" key="1">
    <citation type="submission" date="2019-03" db="EMBL/GenBank/DDBJ databases">
        <title>Diversity of the mouse oral microbiome.</title>
        <authorList>
            <person name="Joseph S."/>
            <person name="Aduse-Opoku J."/>
            <person name="Curtis M."/>
            <person name="Wade W."/>
            <person name="Hashim A."/>
        </authorList>
    </citation>
    <scope>NUCLEOTIDE SEQUENCE [LARGE SCALE GENOMIC DNA]</scope>
    <source>
        <strain evidence="6">irhom_31</strain>
    </source>
</reference>
<protein>
    <submittedName>
        <fullName evidence="5">Fumarylacetoacetate hydrolase family protein</fullName>
    </submittedName>
</protein>
<dbReference type="SUPFAM" id="SSF56529">
    <property type="entry name" value="FAH"/>
    <property type="match status" value="1"/>
</dbReference>
<keyword evidence="3" id="KW-0472">Membrane</keyword>
<evidence type="ECO:0000256" key="3">
    <source>
        <dbReference type="SAM" id="Phobius"/>
    </source>
</evidence>
<accession>A0A4Y9F6F1</accession>
<dbReference type="Proteomes" id="UP000297951">
    <property type="component" value="Unassembled WGS sequence"/>
</dbReference>
<dbReference type="GO" id="GO:0016787">
    <property type="term" value="F:hydrolase activity"/>
    <property type="evidence" value="ECO:0007669"/>
    <property type="project" value="UniProtKB-KW"/>
</dbReference>
<dbReference type="PANTHER" id="PTHR42796">
    <property type="entry name" value="FUMARYLACETOACETATE HYDROLASE DOMAIN-CONTAINING PROTEIN 2A-RELATED"/>
    <property type="match status" value="1"/>
</dbReference>
<organism evidence="5 6">
    <name type="scientific">Rothia nasimurium</name>
    <dbReference type="NCBI Taxonomy" id="85336"/>
    <lineage>
        <taxon>Bacteria</taxon>
        <taxon>Bacillati</taxon>
        <taxon>Actinomycetota</taxon>
        <taxon>Actinomycetes</taxon>
        <taxon>Micrococcales</taxon>
        <taxon>Micrococcaceae</taxon>
        <taxon>Rothia</taxon>
    </lineage>
</organism>
<comment type="caution">
    <text evidence="5">The sequence shown here is derived from an EMBL/GenBank/DDBJ whole genome shotgun (WGS) entry which is preliminary data.</text>
</comment>
<dbReference type="InterPro" id="IPR051121">
    <property type="entry name" value="FAH"/>
</dbReference>
<dbReference type="Pfam" id="PF01557">
    <property type="entry name" value="FAA_hydrolase"/>
    <property type="match status" value="1"/>
</dbReference>
<feature type="domain" description="Fumarylacetoacetase-like C-terminal" evidence="4">
    <location>
        <begin position="76"/>
        <end position="202"/>
    </location>
</feature>
<feature type="transmembrane region" description="Helical" evidence="3">
    <location>
        <begin position="9"/>
        <end position="34"/>
    </location>
</feature>
<gene>
    <name evidence="5" type="ORF">E4U03_05840</name>
</gene>